<dbReference type="EMBL" id="GBRH01271646">
    <property type="protein sequence ID" value="JAD26249.1"/>
    <property type="molecule type" value="Transcribed_RNA"/>
</dbReference>
<dbReference type="AlphaFoldDB" id="A0A0A8YIE5"/>
<proteinExistence type="predicted"/>
<keyword evidence="1" id="KW-0812">Transmembrane</keyword>
<reference evidence="2" key="2">
    <citation type="journal article" date="2015" name="Data Brief">
        <title>Shoot transcriptome of the giant reed, Arundo donax.</title>
        <authorList>
            <person name="Barrero R.A."/>
            <person name="Guerrero F.D."/>
            <person name="Moolhuijzen P."/>
            <person name="Goolsby J.A."/>
            <person name="Tidwell J."/>
            <person name="Bellgard S.E."/>
            <person name="Bellgard M.I."/>
        </authorList>
    </citation>
    <scope>NUCLEOTIDE SEQUENCE</scope>
    <source>
        <tissue evidence="2">Shoot tissue taken approximately 20 cm above the soil surface</tissue>
    </source>
</reference>
<evidence type="ECO:0000256" key="1">
    <source>
        <dbReference type="SAM" id="Phobius"/>
    </source>
</evidence>
<protein>
    <submittedName>
        <fullName evidence="2">Uncharacterized protein</fullName>
    </submittedName>
</protein>
<keyword evidence="1" id="KW-0472">Membrane</keyword>
<keyword evidence="1" id="KW-1133">Transmembrane helix</keyword>
<organism evidence="2">
    <name type="scientific">Arundo donax</name>
    <name type="common">Giant reed</name>
    <name type="synonym">Donax arundinaceus</name>
    <dbReference type="NCBI Taxonomy" id="35708"/>
    <lineage>
        <taxon>Eukaryota</taxon>
        <taxon>Viridiplantae</taxon>
        <taxon>Streptophyta</taxon>
        <taxon>Embryophyta</taxon>
        <taxon>Tracheophyta</taxon>
        <taxon>Spermatophyta</taxon>
        <taxon>Magnoliopsida</taxon>
        <taxon>Liliopsida</taxon>
        <taxon>Poales</taxon>
        <taxon>Poaceae</taxon>
        <taxon>PACMAD clade</taxon>
        <taxon>Arundinoideae</taxon>
        <taxon>Arundineae</taxon>
        <taxon>Arundo</taxon>
    </lineage>
</organism>
<accession>A0A0A8YIE5</accession>
<evidence type="ECO:0000313" key="2">
    <source>
        <dbReference type="EMBL" id="JAD26249.1"/>
    </source>
</evidence>
<feature type="transmembrane region" description="Helical" evidence="1">
    <location>
        <begin position="7"/>
        <end position="28"/>
    </location>
</feature>
<feature type="transmembrane region" description="Helical" evidence="1">
    <location>
        <begin position="34"/>
        <end position="57"/>
    </location>
</feature>
<sequence length="80" mass="9267">MENGLLSLWIALIQIVIFLLVGLSWYSWTMYCYGFWFAIFACHAFQLMGFRSSLLFIPLKRIAYETHAKSDEASKSLLPP</sequence>
<reference evidence="2" key="1">
    <citation type="submission" date="2014-09" db="EMBL/GenBank/DDBJ databases">
        <authorList>
            <person name="Magalhaes I.L.F."/>
            <person name="Oliveira U."/>
            <person name="Santos F.R."/>
            <person name="Vidigal T.H.D.A."/>
            <person name="Brescovit A.D."/>
            <person name="Santos A.J."/>
        </authorList>
    </citation>
    <scope>NUCLEOTIDE SEQUENCE</scope>
    <source>
        <tissue evidence="2">Shoot tissue taken approximately 20 cm above the soil surface</tissue>
    </source>
</reference>
<name>A0A0A8YIE5_ARUDO</name>